<reference evidence="1 2" key="1">
    <citation type="journal article" date="2012" name="J. Bacteriol.">
        <title>Complete Genome Sequence of Burkholderia sp. Strain GG4, a Betaproteobacterium That Reduces 3-Oxo-N-Acylhomoserine Lactones and Produces Different N-Acylhomoserine Lactones.</title>
        <authorList>
            <person name="Hong K.W."/>
            <person name="Koh C.L."/>
            <person name="Sam C.K."/>
            <person name="Yin W.F."/>
            <person name="Chan K.G."/>
        </authorList>
    </citation>
    <scope>NUCLEOTIDE SEQUENCE [LARGE SCALE GENOMIC DNA]</scope>
    <source>
        <strain evidence="1 2">GG4</strain>
    </source>
</reference>
<dbReference type="Proteomes" id="UP000032866">
    <property type="component" value="Chromosome 1"/>
</dbReference>
<dbReference type="RefSeq" id="WP_014895940.1">
    <property type="nucleotide sequence ID" value="NC_018513.1"/>
</dbReference>
<name>A0A9W3JXC0_BURCE</name>
<proteinExistence type="predicted"/>
<evidence type="ECO:0000313" key="2">
    <source>
        <dbReference type="Proteomes" id="UP000032866"/>
    </source>
</evidence>
<evidence type="ECO:0000313" key="1">
    <source>
        <dbReference type="EMBL" id="AFQ47019.1"/>
    </source>
</evidence>
<dbReference type="AlphaFoldDB" id="A0A9W3JXC0"/>
<sequence length="288" mass="30890">MTISTGQDIVKTLGLLHGDPSVGRGTTVEEALVNAVLSAVPEPVKAAELIMSALRIAWEQRNGEFMKRLARVLGVLRRRAPDAAAIKCDWVIDFLNMSGPDLVKVIEAAPDTVAALAAIAAGTQEPAKVGWREIVVAARGAAERASEIPPRDAYALRDICFYAAMGSFKADDYSVYTGAAEGMLEAGVEFGAELFTVVREILARKEEQFAMPAVVSCGRLLSANVGLRMPSEFDNVKQRVERVVAKALSKTYGREQGDKLIDFQAKVAITANTASPRDLVRKMAVAAA</sequence>
<organism evidence="1 2">
    <name type="scientific">Burkholderia cepacia GG4</name>
    <dbReference type="NCBI Taxonomy" id="1009846"/>
    <lineage>
        <taxon>Bacteria</taxon>
        <taxon>Pseudomonadati</taxon>
        <taxon>Pseudomonadota</taxon>
        <taxon>Betaproteobacteria</taxon>
        <taxon>Burkholderiales</taxon>
        <taxon>Burkholderiaceae</taxon>
        <taxon>Burkholderia</taxon>
        <taxon>Burkholderia cepacia complex</taxon>
    </lineage>
</organism>
<dbReference type="EMBL" id="CP003774">
    <property type="protein sequence ID" value="AFQ47019.1"/>
    <property type="molecule type" value="Genomic_DNA"/>
</dbReference>
<accession>A0A9W3JXC0</accession>
<protein>
    <submittedName>
        <fullName evidence="1">Uncharacterized protein</fullName>
    </submittedName>
</protein>
<gene>
    <name evidence="1" type="ORF">GEM_0568</name>
</gene>
<dbReference type="KEGG" id="bct:GEM_0568"/>